<organism evidence="2">
    <name type="scientific">Brassica campestris</name>
    <name type="common">Field mustard</name>
    <dbReference type="NCBI Taxonomy" id="3711"/>
    <lineage>
        <taxon>Eukaryota</taxon>
        <taxon>Viridiplantae</taxon>
        <taxon>Streptophyta</taxon>
        <taxon>Embryophyta</taxon>
        <taxon>Tracheophyta</taxon>
        <taxon>Spermatophyta</taxon>
        <taxon>Magnoliopsida</taxon>
        <taxon>eudicotyledons</taxon>
        <taxon>Gunneridae</taxon>
        <taxon>Pentapetalae</taxon>
        <taxon>rosids</taxon>
        <taxon>malvids</taxon>
        <taxon>Brassicales</taxon>
        <taxon>Brassicaceae</taxon>
        <taxon>Brassiceae</taxon>
        <taxon>Brassica</taxon>
    </lineage>
</organism>
<evidence type="ECO:0000313" key="2">
    <source>
        <dbReference type="EMBL" id="VDC86510.1"/>
    </source>
</evidence>
<reference evidence="2" key="1">
    <citation type="submission" date="2018-11" db="EMBL/GenBank/DDBJ databases">
        <authorList>
            <consortium name="Genoscope - CEA"/>
            <person name="William W."/>
        </authorList>
    </citation>
    <scope>NUCLEOTIDE SEQUENCE</scope>
</reference>
<sequence length="48" mass="5038">MWPSSGSDGVFTDAVARRIGILKESGSGLVTEELVTLVTLLSPFSLSL</sequence>
<name>A0A3P6AML5_BRACM</name>
<accession>A0A3P6AML5</accession>
<proteinExistence type="predicted"/>
<dbReference type="EMBL" id="LS974618">
    <property type="protein sequence ID" value="CAG7892291.1"/>
    <property type="molecule type" value="Genomic_DNA"/>
</dbReference>
<evidence type="ECO:0000313" key="1">
    <source>
        <dbReference type="EMBL" id="CAG7892291.1"/>
    </source>
</evidence>
<dbReference type="Gramene" id="A02p12430.2_BraZ1">
    <property type="protein sequence ID" value="A02p12430.2_BraZ1.CDS"/>
    <property type="gene ID" value="A02g12430.2_BraZ1"/>
</dbReference>
<dbReference type="AlphaFoldDB" id="A0A3P6AML5"/>
<dbReference type="Proteomes" id="UP000694005">
    <property type="component" value="Chromosome A02"/>
</dbReference>
<protein>
    <submittedName>
        <fullName evidence="1">Uncharacterized protein</fullName>
    </submittedName>
</protein>
<gene>
    <name evidence="2" type="ORF">BRAA02T05852Z</name>
    <name evidence="1" type="ORF">BRAPAZ1V2_A02P12430.2</name>
</gene>
<dbReference type="EMBL" id="LR031573">
    <property type="protein sequence ID" value="VDC86510.1"/>
    <property type="molecule type" value="Genomic_DNA"/>
</dbReference>